<feature type="domain" description="RRM" evidence="3">
    <location>
        <begin position="1"/>
        <end position="74"/>
    </location>
</feature>
<evidence type="ECO:0000256" key="2">
    <source>
        <dbReference type="PROSITE-ProRule" id="PRU00176"/>
    </source>
</evidence>
<dbReference type="EMBL" id="DS469821">
    <property type="protein sequence ID" value="EDO32492.1"/>
    <property type="molecule type" value="Genomic_DNA"/>
</dbReference>
<dbReference type="AlphaFoldDB" id="A7SUY1"/>
<dbReference type="STRING" id="45351.A7SUY1"/>
<gene>
    <name evidence="4" type="ORF">NEMVEDRAFT_v1g133070</name>
</gene>
<dbReference type="PANTHER" id="PTHR47640">
    <property type="entry name" value="TRNA SELENOCYSTEINE 1-ASSOCIATED PROTEIN 1-RELATED-RELATED"/>
    <property type="match status" value="1"/>
</dbReference>
<feature type="non-terminal residue" evidence="4">
    <location>
        <position position="1"/>
    </location>
</feature>
<dbReference type="InterPro" id="IPR012677">
    <property type="entry name" value="Nucleotide-bd_a/b_plait_sf"/>
</dbReference>
<feature type="domain" description="RRM" evidence="3">
    <location>
        <begin position="194"/>
        <end position="235"/>
    </location>
</feature>
<dbReference type="GO" id="GO:0003729">
    <property type="term" value="F:mRNA binding"/>
    <property type="evidence" value="ECO:0007669"/>
    <property type="project" value="InterPro"/>
</dbReference>
<organism evidence="4 5">
    <name type="scientific">Nematostella vectensis</name>
    <name type="common">Starlet sea anemone</name>
    <dbReference type="NCBI Taxonomy" id="45351"/>
    <lineage>
        <taxon>Eukaryota</taxon>
        <taxon>Metazoa</taxon>
        <taxon>Cnidaria</taxon>
        <taxon>Anthozoa</taxon>
        <taxon>Hexacorallia</taxon>
        <taxon>Actiniaria</taxon>
        <taxon>Edwardsiidae</taxon>
        <taxon>Nematostella</taxon>
    </lineage>
</organism>
<dbReference type="HOGENOM" id="CLU_025000_2_0_1"/>
<evidence type="ECO:0000259" key="3">
    <source>
        <dbReference type="PROSITE" id="PS50102"/>
    </source>
</evidence>
<dbReference type="PANTHER" id="PTHR47640:SF5">
    <property type="entry name" value="RRM DOMAIN-CONTAINING PROTEIN"/>
    <property type="match status" value="1"/>
</dbReference>
<dbReference type="SUPFAM" id="SSF54928">
    <property type="entry name" value="RNA-binding domain, RBD"/>
    <property type="match status" value="3"/>
</dbReference>
<dbReference type="SMART" id="SM00360">
    <property type="entry name" value="RRM"/>
    <property type="match status" value="2"/>
</dbReference>
<sequence>YVGNLDPKCTQELICSIFNKIAKVVRCKMINSVSYKGPYCFVEFETHADAQEAKFRMDQRTVMDKKLKVNWATNHPGMKRGDTNNHFHIFVGDLAENVDNALLRKTFEPFGEISEVRVVKDPAKNKSKGFGFVSFVRREDAAKAIAEMDSVTIGGKQVKTNWAARKNNPTQSKYVCVKNLLWDDVFHQSSQLNTTVYVGNLPPDVKDYELQQMFSQYGSILETKVFADKGYAFIK</sequence>
<keyword evidence="5" id="KW-1185">Reference proteome</keyword>
<evidence type="ECO:0000256" key="1">
    <source>
        <dbReference type="ARBA" id="ARBA00022884"/>
    </source>
</evidence>
<reference evidence="4 5" key="1">
    <citation type="journal article" date="2007" name="Science">
        <title>Sea anemone genome reveals ancestral eumetazoan gene repertoire and genomic organization.</title>
        <authorList>
            <person name="Putnam N.H."/>
            <person name="Srivastava M."/>
            <person name="Hellsten U."/>
            <person name="Dirks B."/>
            <person name="Chapman J."/>
            <person name="Salamov A."/>
            <person name="Terry A."/>
            <person name="Shapiro H."/>
            <person name="Lindquist E."/>
            <person name="Kapitonov V.V."/>
            <person name="Jurka J."/>
            <person name="Genikhovich G."/>
            <person name="Grigoriev I.V."/>
            <person name="Lucas S.M."/>
            <person name="Steele R.E."/>
            <person name="Finnerty J.R."/>
            <person name="Technau U."/>
            <person name="Martindale M.Q."/>
            <person name="Rokhsar D.S."/>
        </authorList>
    </citation>
    <scope>NUCLEOTIDE SEQUENCE [LARGE SCALE GENOMIC DNA]</scope>
    <source>
        <strain evidence="5">CH2 X CH6</strain>
    </source>
</reference>
<evidence type="ECO:0000313" key="5">
    <source>
        <dbReference type="Proteomes" id="UP000001593"/>
    </source>
</evidence>
<name>A7SUY1_NEMVE</name>
<accession>A7SUY1</accession>
<dbReference type="PROSITE" id="PS50102">
    <property type="entry name" value="RRM"/>
    <property type="match status" value="3"/>
</dbReference>
<evidence type="ECO:0000313" key="4">
    <source>
        <dbReference type="EMBL" id="EDO32492.1"/>
    </source>
</evidence>
<keyword evidence="1 2" id="KW-0694">RNA-binding</keyword>
<dbReference type="InterPro" id="IPR050825">
    <property type="entry name" value="RBM42_RBP45_47-like"/>
</dbReference>
<dbReference type="InterPro" id="IPR035979">
    <property type="entry name" value="RBD_domain_sf"/>
</dbReference>
<dbReference type="Pfam" id="PF00076">
    <property type="entry name" value="RRM_1"/>
    <property type="match status" value="3"/>
</dbReference>
<dbReference type="InParanoid" id="A7SUY1"/>
<dbReference type="Gene3D" id="3.30.70.330">
    <property type="match status" value="3"/>
</dbReference>
<proteinExistence type="predicted"/>
<protein>
    <recommendedName>
        <fullName evidence="3">RRM domain-containing protein</fullName>
    </recommendedName>
</protein>
<dbReference type="InterPro" id="IPR000504">
    <property type="entry name" value="RRM_dom"/>
</dbReference>
<dbReference type="eggNOG" id="KOG0148">
    <property type="taxonomic scope" value="Eukaryota"/>
</dbReference>
<dbReference type="PhylomeDB" id="A7SUY1"/>
<dbReference type="OMA" id="VEFETHA"/>
<feature type="domain" description="RRM" evidence="3">
    <location>
        <begin position="87"/>
        <end position="165"/>
    </location>
</feature>
<dbReference type="Proteomes" id="UP000001593">
    <property type="component" value="Unassembled WGS sequence"/>
</dbReference>